<dbReference type="PANTHER" id="PTHR36985:SF1">
    <property type="entry name" value="TRANSLOCATION AND ASSEMBLY MODULE SUBUNIT TAMB"/>
    <property type="match status" value="1"/>
</dbReference>
<reference evidence="7 8" key="1">
    <citation type="journal article" date="2016" name="J. Microbiol.">
        <title>Dankookia rubra gen. nov., sp. nov., an alphaproteobacterium isolated from sediment of a shallow stream.</title>
        <authorList>
            <person name="Kim W.H."/>
            <person name="Kim D.H."/>
            <person name="Kang K."/>
            <person name="Ahn T.Y."/>
        </authorList>
    </citation>
    <scope>NUCLEOTIDE SEQUENCE [LARGE SCALE GENOMIC DNA]</scope>
    <source>
        <strain evidence="7 8">JCM30602</strain>
    </source>
</reference>
<sequence>MRRGLKWMLGILLALIALPLLALGAALAWINTEGGRATVARLAAAQVPGLAIEGLSGPIPGRIGAARITLADEDGIWLTVEEARIGLDLMALAGGTLRIERLEAARIALPRLPAGNDTPAPPEPPSGKVLPQLPSLPIAVALDHLGIGRLELGAPILQQDAAFSVEGNAALAAGALRAALDLKRLDAAGGADLALSLAPAEDRLTAKLTLREAPGGIIPELSGLKEQPFTLSLSLDGPAGGAALNLDAALGPDVKVATQGIVRAAPDGALGATLKGEARAPAFLPPEAAPLATPATFALDADLGADKRLALRDLTLTVPAGRLTAAGTIDLGTEALDLKASLALAESGRFGALLPAGIAWQAVDAQAAVGGTMGKPALELTMVPQALNTPVAQADAVLGPAPRLTLKAALPGPSLDAVLDAAEGRLTAVGSLAEPIALDARLSLPRLAVLGAGSEGALEARVHASGKLADPDLLVTASSGRIEAAGHVLESLAIDARIATPASAPRGTATLDGRLDGMPLALAFRGQPEGSAVRVEQGEARLGPARLAVTGLLEPAGPTFDGTAKLEAADLAPLGKLGGVTGLSGRLALDATLTPKDGQQGFEAKLDAPKLGFNGTEGSLQAAAAGTPAAIDWTIQGRATEGSLGGRGRVAQENGGWRLDLAALEAQATGEAVRLAAPTRVTLGGDGGIDLAPTALAIARGGRVEARGKWGPERADITATIAALPLALAERFAPDVKPQGTLSADIGATGPVAKPEIKVTLNGTSLGAGAAWAQGLPALTLRAEGSLVGEAAQLRADLDAGPAGRIDVTARLPNGFGPQGPLTATVDGGLNLAPLASPFLAAGADRVNGRLALALRVDGTVGTPRLGGRATLSGAEYRNTVYGIRVFDLNGTISGDGTRLVIDRIAGRTAGNGTIVLQGSLDAGAPGFPADLTLTSRNARPVVSDLVTATLNTDIRVQGPVTGGGTVSGTVRIQQAEIRIPTTLPASVPTLANVRQTGRLPPGVIPAAPARPPAPPAPPLNLAVTISAPQSIYVRGRGVDVELGGEVKIGGTVAAPVPNGTLNLRRGTLNLIGRQLTFQKGNIGFEPGSLMPTLDLNAQATSGSTTITVSVQGSPNAPKVTFSSTPELPQDEVLARLLFDRSTSNLSPFEIAQIAGAVAQMTGIGGGAANPLDKVRGLLGLDRLGVSAGGQQSGTGSSQAGGQTGPTVEAGRYVAPGVFLGVRQGTQGGQTGVGVQVEITPRLKLEGQTATGPAGDRLGLSYEFEY</sequence>
<evidence type="ECO:0000313" key="7">
    <source>
        <dbReference type="EMBL" id="TDH63926.1"/>
    </source>
</evidence>
<keyword evidence="4" id="KW-0472">Membrane</keyword>
<name>A0A4R5QL12_9PROT</name>
<comment type="caution">
    <text evidence="7">The sequence shown here is derived from an EMBL/GenBank/DDBJ whole genome shotgun (WGS) entry which is preliminary data.</text>
</comment>
<comment type="subcellular location">
    <subcellularLocation>
        <location evidence="1">Membrane</location>
        <topology evidence="1">Single-pass membrane protein</topology>
    </subcellularLocation>
</comment>
<evidence type="ECO:0000256" key="4">
    <source>
        <dbReference type="ARBA" id="ARBA00023136"/>
    </source>
</evidence>
<keyword evidence="8" id="KW-1185">Reference proteome</keyword>
<keyword evidence="2" id="KW-0812">Transmembrane</keyword>
<dbReference type="EMBL" id="SMSJ01000003">
    <property type="protein sequence ID" value="TDH63926.1"/>
    <property type="molecule type" value="Genomic_DNA"/>
</dbReference>
<dbReference type="PANTHER" id="PTHR36985">
    <property type="entry name" value="TRANSLOCATION AND ASSEMBLY MODULE SUBUNIT TAMB"/>
    <property type="match status" value="1"/>
</dbReference>
<dbReference type="OrthoDB" id="7784409at2"/>
<gene>
    <name evidence="7" type="ORF">E2C06_03590</name>
</gene>
<dbReference type="Pfam" id="PF04357">
    <property type="entry name" value="TamB"/>
    <property type="match status" value="1"/>
</dbReference>
<dbReference type="GO" id="GO:0005886">
    <property type="term" value="C:plasma membrane"/>
    <property type="evidence" value="ECO:0007669"/>
    <property type="project" value="InterPro"/>
</dbReference>
<dbReference type="GO" id="GO:0009306">
    <property type="term" value="P:protein secretion"/>
    <property type="evidence" value="ECO:0007669"/>
    <property type="project" value="InterPro"/>
</dbReference>
<evidence type="ECO:0000313" key="8">
    <source>
        <dbReference type="Proteomes" id="UP000295096"/>
    </source>
</evidence>
<dbReference type="RefSeq" id="WP_133287206.1">
    <property type="nucleotide sequence ID" value="NZ_SMSJ01000003.1"/>
</dbReference>
<evidence type="ECO:0000256" key="2">
    <source>
        <dbReference type="ARBA" id="ARBA00022692"/>
    </source>
</evidence>
<evidence type="ECO:0000256" key="3">
    <source>
        <dbReference type="ARBA" id="ARBA00022989"/>
    </source>
</evidence>
<evidence type="ECO:0000256" key="5">
    <source>
        <dbReference type="SAM" id="MobiDB-lite"/>
    </source>
</evidence>
<protein>
    <recommendedName>
        <fullName evidence="6">Translocation and assembly module TamB C-terminal domain-containing protein</fullName>
    </recommendedName>
</protein>
<evidence type="ECO:0000259" key="6">
    <source>
        <dbReference type="Pfam" id="PF04357"/>
    </source>
</evidence>
<dbReference type="AlphaFoldDB" id="A0A4R5QL12"/>
<evidence type="ECO:0000256" key="1">
    <source>
        <dbReference type="ARBA" id="ARBA00004167"/>
    </source>
</evidence>
<organism evidence="7 8">
    <name type="scientific">Dankookia rubra</name>
    <dbReference type="NCBI Taxonomy" id="1442381"/>
    <lineage>
        <taxon>Bacteria</taxon>
        <taxon>Pseudomonadati</taxon>
        <taxon>Pseudomonadota</taxon>
        <taxon>Alphaproteobacteria</taxon>
        <taxon>Acetobacterales</taxon>
        <taxon>Roseomonadaceae</taxon>
        <taxon>Dankookia</taxon>
    </lineage>
</organism>
<proteinExistence type="predicted"/>
<feature type="domain" description="Translocation and assembly module TamB C-terminal" evidence="6">
    <location>
        <begin position="904"/>
        <end position="1266"/>
    </location>
</feature>
<dbReference type="Proteomes" id="UP000295096">
    <property type="component" value="Unassembled WGS sequence"/>
</dbReference>
<feature type="region of interest" description="Disordered" evidence="5">
    <location>
        <begin position="1188"/>
        <end position="1208"/>
    </location>
</feature>
<keyword evidence="3" id="KW-1133">Transmembrane helix</keyword>
<dbReference type="InterPro" id="IPR007452">
    <property type="entry name" value="TamB_C"/>
</dbReference>
<dbReference type="GO" id="GO:0097347">
    <property type="term" value="C:TAM protein secretion complex"/>
    <property type="evidence" value="ECO:0007669"/>
    <property type="project" value="TreeGrafter"/>
</dbReference>
<accession>A0A4R5QL12</accession>